<dbReference type="OrthoDB" id="3270804at2759"/>
<gene>
    <name evidence="2" type="ORF">BDN71DRAFT_1510281</name>
</gene>
<keyword evidence="1" id="KW-0732">Signal</keyword>
<keyword evidence="3" id="KW-1185">Reference proteome</keyword>
<reference evidence="2" key="1">
    <citation type="submission" date="2020-11" db="EMBL/GenBank/DDBJ databases">
        <authorList>
            <consortium name="DOE Joint Genome Institute"/>
            <person name="Ahrendt S."/>
            <person name="Riley R."/>
            <person name="Andreopoulos W."/>
            <person name="Labutti K."/>
            <person name="Pangilinan J."/>
            <person name="Ruiz-Duenas F.J."/>
            <person name="Barrasa J.M."/>
            <person name="Sanchez-Garcia M."/>
            <person name="Camarero S."/>
            <person name="Miyauchi S."/>
            <person name="Serrano A."/>
            <person name="Linde D."/>
            <person name="Babiker R."/>
            <person name="Drula E."/>
            <person name="Ayuso-Fernandez I."/>
            <person name="Pacheco R."/>
            <person name="Padilla G."/>
            <person name="Ferreira P."/>
            <person name="Barriuso J."/>
            <person name="Kellner H."/>
            <person name="Castanera R."/>
            <person name="Alfaro M."/>
            <person name="Ramirez L."/>
            <person name="Pisabarro A.G."/>
            <person name="Kuo A."/>
            <person name="Tritt A."/>
            <person name="Lipzen A."/>
            <person name="He G."/>
            <person name="Yan M."/>
            <person name="Ng V."/>
            <person name="Cullen D."/>
            <person name="Martin F."/>
            <person name="Rosso M.-N."/>
            <person name="Henrissat B."/>
            <person name="Hibbett D."/>
            <person name="Martinez A.T."/>
            <person name="Grigoriev I.V."/>
        </authorList>
    </citation>
    <scope>NUCLEOTIDE SEQUENCE</scope>
    <source>
        <strain evidence="2">ATCC 90797</strain>
    </source>
</reference>
<dbReference type="AlphaFoldDB" id="A0A9P6DD66"/>
<name>A0A9P6DD66_PLEER</name>
<comment type="caution">
    <text evidence="2">The sequence shown here is derived from an EMBL/GenBank/DDBJ whole genome shotgun (WGS) entry which is preliminary data.</text>
</comment>
<evidence type="ECO:0000256" key="1">
    <source>
        <dbReference type="SAM" id="SignalP"/>
    </source>
</evidence>
<evidence type="ECO:0000313" key="3">
    <source>
        <dbReference type="Proteomes" id="UP000807025"/>
    </source>
</evidence>
<protein>
    <submittedName>
        <fullName evidence="2">Uncharacterized protein</fullName>
    </submittedName>
</protein>
<dbReference type="Proteomes" id="UP000807025">
    <property type="component" value="Unassembled WGS sequence"/>
</dbReference>
<accession>A0A9P6DD66</accession>
<feature type="signal peptide" evidence="1">
    <location>
        <begin position="1"/>
        <end position="21"/>
    </location>
</feature>
<feature type="chain" id="PRO_5040137648" evidence="1">
    <location>
        <begin position="22"/>
        <end position="171"/>
    </location>
</feature>
<proteinExistence type="predicted"/>
<dbReference type="EMBL" id="MU154617">
    <property type="protein sequence ID" value="KAF9491513.1"/>
    <property type="molecule type" value="Genomic_DNA"/>
</dbReference>
<sequence length="171" mass="17502">MCLPTALLNMMVILLLDPTITRNFAIAILNTANAVAPNNGGQTGSSQSLAASTPAIAAPAPAPTVAASASAIQAPAPAPVAAAAVLSPSSNFTTSWVVPIGYPYNLPSDFEEGPFYVITQGLNVSVFSGWDTTSPLVTRVSSVIFWSVPSVTTRQARIVAAINNGHTAILP</sequence>
<organism evidence="2 3">
    <name type="scientific">Pleurotus eryngii</name>
    <name type="common">Boletus of the steppes</name>
    <dbReference type="NCBI Taxonomy" id="5323"/>
    <lineage>
        <taxon>Eukaryota</taxon>
        <taxon>Fungi</taxon>
        <taxon>Dikarya</taxon>
        <taxon>Basidiomycota</taxon>
        <taxon>Agaricomycotina</taxon>
        <taxon>Agaricomycetes</taxon>
        <taxon>Agaricomycetidae</taxon>
        <taxon>Agaricales</taxon>
        <taxon>Pleurotineae</taxon>
        <taxon>Pleurotaceae</taxon>
        <taxon>Pleurotus</taxon>
    </lineage>
</organism>
<evidence type="ECO:0000313" key="2">
    <source>
        <dbReference type="EMBL" id="KAF9491513.1"/>
    </source>
</evidence>